<dbReference type="AlphaFoldDB" id="A0AAN9A964"/>
<name>A0AAN9A964_HALRR</name>
<dbReference type="InterPro" id="IPR041577">
    <property type="entry name" value="RT_RNaseH_2"/>
</dbReference>
<accession>A0AAN9A964</accession>
<dbReference type="Proteomes" id="UP001381693">
    <property type="component" value="Unassembled WGS sequence"/>
</dbReference>
<dbReference type="Gene3D" id="3.30.70.270">
    <property type="match status" value="1"/>
</dbReference>
<evidence type="ECO:0000313" key="2">
    <source>
        <dbReference type="EMBL" id="KAK7085641.1"/>
    </source>
</evidence>
<protein>
    <recommendedName>
        <fullName evidence="1">Reverse transcriptase/retrotransposon-derived protein RNase H-like domain-containing protein</fullName>
    </recommendedName>
</protein>
<sequence>MELAEEVQHLTTLINLHERFKHCGGPMGFVATGDIFCLRGAMALQDITSATQPLRLLMSPKKTFTWTMDHDEAFHWVKTALFRLPVLASFDPTLPGVLQTDASHLY</sequence>
<comment type="caution">
    <text evidence="2">The sequence shown here is derived from an EMBL/GenBank/DDBJ whole genome shotgun (WGS) entry which is preliminary data.</text>
</comment>
<reference evidence="2 3" key="1">
    <citation type="submission" date="2023-11" db="EMBL/GenBank/DDBJ databases">
        <title>Halocaridina rubra genome assembly.</title>
        <authorList>
            <person name="Smith C."/>
        </authorList>
    </citation>
    <scope>NUCLEOTIDE SEQUENCE [LARGE SCALE GENOMIC DNA]</scope>
    <source>
        <strain evidence="2">EP-1</strain>
        <tissue evidence="2">Whole</tissue>
    </source>
</reference>
<feature type="domain" description="Reverse transcriptase/retrotransposon-derived protein RNase H-like" evidence="1">
    <location>
        <begin position="66"/>
        <end position="104"/>
    </location>
</feature>
<dbReference type="InterPro" id="IPR043502">
    <property type="entry name" value="DNA/RNA_pol_sf"/>
</dbReference>
<dbReference type="Pfam" id="PF17919">
    <property type="entry name" value="RT_RNaseH_2"/>
    <property type="match status" value="1"/>
</dbReference>
<dbReference type="SUPFAM" id="SSF56672">
    <property type="entry name" value="DNA/RNA polymerases"/>
    <property type="match status" value="1"/>
</dbReference>
<gene>
    <name evidence="2" type="ORF">SK128_014291</name>
</gene>
<evidence type="ECO:0000313" key="3">
    <source>
        <dbReference type="Proteomes" id="UP001381693"/>
    </source>
</evidence>
<evidence type="ECO:0000259" key="1">
    <source>
        <dbReference type="Pfam" id="PF17919"/>
    </source>
</evidence>
<dbReference type="InterPro" id="IPR043128">
    <property type="entry name" value="Rev_trsase/Diguanyl_cyclase"/>
</dbReference>
<dbReference type="EMBL" id="JAXCGZ010000699">
    <property type="protein sequence ID" value="KAK7085641.1"/>
    <property type="molecule type" value="Genomic_DNA"/>
</dbReference>
<dbReference type="GO" id="GO:0071897">
    <property type="term" value="P:DNA biosynthetic process"/>
    <property type="evidence" value="ECO:0007669"/>
    <property type="project" value="UniProtKB-ARBA"/>
</dbReference>
<proteinExistence type="predicted"/>
<feature type="non-terminal residue" evidence="2">
    <location>
        <position position="106"/>
    </location>
</feature>
<organism evidence="2 3">
    <name type="scientific">Halocaridina rubra</name>
    <name type="common">Hawaiian red shrimp</name>
    <dbReference type="NCBI Taxonomy" id="373956"/>
    <lineage>
        <taxon>Eukaryota</taxon>
        <taxon>Metazoa</taxon>
        <taxon>Ecdysozoa</taxon>
        <taxon>Arthropoda</taxon>
        <taxon>Crustacea</taxon>
        <taxon>Multicrustacea</taxon>
        <taxon>Malacostraca</taxon>
        <taxon>Eumalacostraca</taxon>
        <taxon>Eucarida</taxon>
        <taxon>Decapoda</taxon>
        <taxon>Pleocyemata</taxon>
        <taxon>Caridea</taxon>
        <taxon>Atyoidea</taxon>
        <taxon>Atyidae</taxon>
        <taxon>Halocaridina</taxon>
    </lineage>
</organism>
<keyword evidence="3" id="KW-1185">Reference proteome</keyword>